<dbReference type="InterPro" id="IPR018484">
    <property type="entry name" value="FGGY_N"/>
</dbReference>
<keyword evidence="8" id="KW-1185">Reference proteome</keyword>
<reference evidence="8" key="1">
    <citation type="journal article" date="2019" name="Int. J. Syst. Evol. Microbiol.">
        <title>The Global Catalogue of Microorganisms (GCM) 10K type strain sequencing project: providing services to taxonomists for standard genome sequencing and annotation.</title>
        <authorList>
            <consortium name="The Broad Institute Genomics Platform"/>
            <consortium name="The Broad Institute Genome Sequencing Center for Infectious Disease"/>
            <person name="Wu L."/>
            <person name="Ma J."/>
        </authorList>
    </citation>
    <scope>NUCLEOTIDE SEQUENCE [LARGE SCALE GENOMIC DNA]</scope>
    <source>
        <strain evidence="8">CCM 8897</strain>
    </source>
</reference>
<dbReference type="SUPFAM" id="SSF53067">
    <property type="entry name" value="Actin-like ATPase domain"/>
    <property type="match status" value="2"/>
</dbReference>
<dbReference type="EC" id="2.7.1.12" evidence="7"/>
<dbReference type="InterPro" id="IPR018483">
    <property type="entry name" value="Carb_kinase_FGGY_CS"/>
</dbReference>
<dbReference type="GO" id="GO:0046316">
    <property type="term" value="F:gluconokinase activity"/>
    <property type="evidence" value="ECO:0007669"/>
    <property type="project" value="UniProtKB-EC"/>
</dbReference>
<comment type="similarity">
    <text evidence="1 4">Belongs to the FGGY kinase family.</text>
</comment>
<protein>
    <submittedName>
        <fullName evidence="7">Gluconokinase</fullName>
        <ecNumber evidence="7">2.7.1.12</ecNumber>
    </submittedName>
</protein>
<evidence type="ECO:0000256" key="2">
    <source>
        <dbReference type="ARBA" id="ARBA00022679"/>
    </source>
</evidence>
<dbReference type="Gene3D" id="3.30.420.40">
    <property type="match status" value="2"/>
</dbReference>
<evidence type="ECO:0000256" key="1">
    <source>
        <dbReference type="ARBA" id="ARBA00009156"/>
    </source>
</evidence>
<dbReference type="Proteomes" id="UP001596310">
    <property type="component" value="Unassembled WGS sequence"/>
</dbReference>
<dbReference type="RefSeq" id="WP_125600441.1">
    <property type="nucleotide sequence ID" value="NZ_JBHSSM010000008.1"/>
</dbReference>
<evidence type="ECO:0000259" key="6">
    <source>
        <dbReference type="Pfam" id="PF02782"/>
    </source>
</evidence>
<dbReference type="EMBL" id="JBHSSM010000008">
    <property type="protein sequence ID" value="MFC6314497.1"/>
    <property type="molecule type" value="Genomic_DNA"/>
</dbReference>
<evidence type="ECO:0000313" key="7">
    <source>
        <dbReference type="EMBL" id="MFC6314497.1"/>
    </source>
</evidence>
<gene>
    <name evidence="7" type="ORF">ACFQHW_02820</name>
</gene>
<sequence length="501" mass="53975">MIIGVDVGTTSTKAILFDTNERAVATATQGYPLIQEKPGQAQQEPAAIWQAVVSVIRQVRQQAPTVTVTAVSLSTAMHSLLLLDSQHRPLTALFTWADNQAAATVAQLRQQADAAAFYQVSGTPLHPMTPLAKLCWLQATQPALLARTAYFADLKSYLVWRLTAQFALDVNLASATGLLSYETGQWAPQLLQKLAVRPDQLPQIVPITQHYPLTAVAASTLGLAPTTQLVVGASDGALANIGLGAVHDHQIALTIGTSGAVRVISARPQLAPHGELFCYRIDAAHWLLGGPVNNGGIILQWALDTFCPDLQNTADPIGALITLAAQSPLGARGLIFLPYLNGERAPFWDGDLTGHLIGLRSQHTRADLLRAILEGITFNLAIVTQQLSALVPAAATATLLGTGGFARSTFWCQLISDVFARDLVIPQQIQGSAVGALRVAQQALDPDHPWWRPQPPVATTTYHPDTAKAQMYQRLRPLWWRLAQQNARPNPELAAWQALTD</sequence>
<evidence type="ECO:0000259" key="5">
    <source>
        <dbReference type="Pfam" id="PF00370"/>
    </source>
</evidence>
<name>A0ABW1UNQ5_9LACO</name>
<dbReference type="InterPro" id="IPR000577">
    <property type="entry name" value="Carb_kinase_FGGY"/>
</dbReference>
<proteinExistence type="inferred from homology"/>
<dbReference type="Pfam" id="PF02782">
    <property type="entry name" value="FGGY_C"/>
    <property type="match status" value="1"/>
</dbReference>
<dbReference type="PANTHER" id="PTHR43095:SF2">
    <property type="entry name" value="GLUCONOKINASE"/>
    <property type="match status" value="1"/>
</dbReference>
<keyword evidence="2 4" id="KW-0808">Transferase</keyword>
<dbReference type="InterPro" id="IPR043129">
    <property type="entry name" value="ATPase_NBD"/>
</dbReference>
<feature type="domain" description="Carbohydrate kinase FGGY N-terminal" evidence="5">
    <location>
        <begin position="1"/>
        <end position="242"/>
    </location>
</feature>
<evidence type="ECO:0000256" key="4">
    <source>
        <dbReference type="RuleBase" id="RU003733"/>
    </source>
</evidence>
<dbReference type="PIRSF" id="PIRSF000538">
    <property type="entry name" value="GlpK"/>
    <property type="match status" value="1"/>
</dbReference>
<evidence type="ECO:0000313" key="8">
    <source>
        <dbReference type="Proteomes" id="UP001596310"/>
    </source>
</evidence>
<keyword evidence="3 4" id="KW-0418">Kinase</keyword>
<comment type="caution">
    <text evidence="7">The sequence shown here is derived from an EMBL/GenBank/DDBJ whole genome shotgun (WGS) entry which is preliminary data.</text>
</comment>
<dbReference type="InterPro" id="IPR050406">
    <property type="entry name" value="FGGY_Carb_Kinase"/>
</dbReference>
<evidence type="ECO:0000256" key="3">
    <source>
        <dbReference type="ARBA" id="ARBA00022777"/>
    </source>
</evidence>
<dbReference type="PANTHER" id="PTHR43095">
    <property type="entry name" value="SUGAR KINASE"/>
    <property type="match status" value="1"/>
</dbReference>
<organism evidence="7 8">
    <name type="scientific">Lapidilactobacillus achengensis</name>
    <dbReference type="NCBI Taxonomy" id="2486000"/>
    <lineage>
        <taxon>Bacteria</taxon>
        <taxon>Bacillati</taxon>
        <taxon>Bacillota</taxon>
        <taxon>Bacilli</taxon>
        <taxon>Lactobacillales</taxon>
        <taxon>Lactobacillaceae</taxon>
        <taxon>Lapidilactobacillus</taxon>
    </lineage>
</organism>
<dbReference type="PROSITE" id="PS00445">
    <property type="entry name" value="FGGY_KINASES_2"/>
    <property type="match status" value="1"/>
</dbReference>
<dbReference type="Pfam" id="PF00370">
    <property type="entry name" value="FGGY_N"/>
    <property type="match status" value="1"/>
</dbReference>
<dbReference type="CDD" id="cd07770">
    <property type="entry name" value="ASKHA_NBD_FGGY_GntK"/>
    <property type="match status" value="1"/>
</dbReference>
<accession>A0ABW1UNQ5</accession>
<dbReference type="InterPro" id="IPR018485">
    <property type="entry name" value="FGGY_C"/>
</dbReference>
<feature type="domain" description="Carbohydrate kinase FGGY C-terminal" evidence="6">
    <location>
        <begin position="252"/>
        <end position="440"/>
    </location>
</feature>